<evidence type="ECO:0000256" key="1">
    <source>
        <dbReference type="SAM" id="MobiDB-lite"/>
    </source>
</evidence>
<protein>
    <submittedName>
        <fullName evidence="2">Uncharacterized protein</fullName>
    </submittedName>
</protein>
<accession>A0A8C8SIM0</accession>
<feature type="compositionally biased region" description="Low complexity" evidence="1">
    <location>
        <begin position="11"/>
        <end position="24"/>
    </location>
</feature>
<evidence type="ECO:0000313" key="2">
    <source>
        <dbReference type="Ensembl" id="ENSPCEP00000020393.1"/>
    </source>
</evidence>
<reference evidence="2" key="1">
    <citation type="submission" date="2025-08" db="UniProtKB">
        <authorList>
            <consortium name="Ensembl"/>
        </authorList>
    </citation>
    <scope>IDENTIFICATION</scope>
</reference>
<sequence>WSLCGKGSLWGRGSPAPRGRPGVRTPDRHSALQPRTPELKRSAGLSLPSSWDYRHAPPRPATSPAPSPQVKPLLPCCWGVSLAAY</sequence>
<dbReference type="AlphaFoldDB" id="A0A8C8SIM0"/>
<proteinExistence type="predicted"/>
<feature type="region of interest" description="Disordered" evidence="1">
    <location>
        <begin position="1"/>
        <end position="71"/>
    </location>
</feature>
<dbReference type="Ensembl" id="ENSPCET00000021089.1">
    <property type="protein sequence ID" value="ENSPCEP00000020393.1"/>
    <property type="gene ID" value="ENSPCEG00000015767.1"/>
</dbReference>
<keyword evidence="3" id="KW-1185">Reference proteome</keyword>
<dbReference type="Proteomes" id="UP000694393">
    <property type="component" value="Unplaced"/>
</dbReference>
<reference evidence="2" key="2">
    <citation type="submission" date="2025-09" db="UniProtKB">
        <authorList>
            <consortium name="Ensembl"/>
        </authorList>
    </citation>
    <scope>IDENTIFICATION</scope>
</reference>
<organism evidence="2 3">
    <name type="scientific">Pelusios castaneus</name>
    <name type="common">West African mud turtle</name>
    <dbReference type="NCBI Taxonomy" id="367368"/>
    <lineage>
        <taxon>Eukaryota</taxon>
        <taxon>Metazoa</taxon>
        <taxon>Chordata</taxon>
        <taxon>Craniata</taxon>
        <taxon>Vertebrata</taxon>
        <taxon>Euteleostomi</taxon>
        <taxon>Archelosauria</taxon>
        <taxon>Testudinata</taxon>
        <taxon>Testudines</taxon>
        <taxon>Pleurodira</taxon>
        <taxon>Pelomedusidae</taxon>
        <taxon>Pelusios</taxon>
    </lineage>
</organism>
<evidence type="ECO:0000313" key="3">
    <source>
        <dbReference type="Proteomes" id="UP000694393"/>
    </source>
</evidence>
<feature type="compositionally biased region" description="Pro residues" evidence="1">
    <location>
        <begin position="58"/>
        <end position="69"/>
    </location>
</feature>
<name>A0A8C8SIM0_9SAUR</name>